<dbReference type="InterPro" id="IPR027417">
    <property type="entry name" value="P-loop_NTPase"/>
</dbReference>
<dbReference type="OrthoDB" id="308933at2"/>
<proteinExistence type="predicted"/>
<dbReference type="InterPro" id="IPR003959">
    <property type="entry name" value="ATPase_AAA_core"/>
</dbReference>
<evidence type="ECO:0000313" key="2">
    <source>
        <dbReference type="EMBL" id="PQO37585.1"/>
    </source>
</evidence>
<reference evidence="2 3" key="1">
    <citation type="submission" date="2018-02" db="EMBL/GenBank/DDBJ databases">
        <title>Comparative genomes isolates from brazilian mangrove.</title>
        <authorList>
            <person name="Araujo J.E."/>
            <person name="Taketani R.G."/>
            <person name="Silva M.C.P."/>
            <person name="Loureco M.V."/>
            <person name="Andreote F.D."/>
        </authorList>
    </citation>
    <scope>NUCLEOTIDE SEQUENCE [LARGE SCALE GENOMIC DNA]</scope>
    <source>
        <strain evidence="2 3">Hex-1 MGV</strain>
    </source>
</reference>
<name>A0A2S8FZG7_9BACT</name>
<organism evidence="2 3">
    <name type="scientific">Blastopirellula marina</name>
    <dbReference type="NCBI Taxonomy" id="124"/>
    <lineage>
        <taxon>Bacteria</taxon>
        <taxon>Pseudomonadati</taxon>
        <taxon>Planctomycetota</taxon>
        <taxon>Planctomycetia</taxon>
        <taxon>Pirellulales</taxon>
        <taxon>Pirellulaceae</taxon>
        <taxon>Blastopirellula</taxon>
    </lineage>
</organism>
<evidence type="ECO:0000259" key="1">
    <source>
        <dbReference type="Pfam" id="PF13304"/>
    </source>
</evidence>
<dbReference type="Proteomes" id="UP000238322">
    <property type="component" value="Unassembled WGS sequence"/>
</dbReference>
<dbReference type="GO" id="GO:0016887">
    <property type="term" value="F:ATP hydrolysis activity"/>
    <property type="evidence" value="ECO:0007669"/>
    <property type="project" value="InterPro"/>
</dbReference>
<dbReference type="PANTHER" id="PTHR43581">
    <property type="entry name" value="ATP/GTP PHOSPHATASE"/>
    <property type="match status" value="1"/>
</dbReference>
<dbReference type="PANTHER" id="PTHR43581:SF4">
    <property type="entry name" value="ATP_GTP PHOSPHATASE"/>
    <property type="match status" value="1"/>
</dbReference>
<gene>
    <name evidence="2" type="ORF">C5Y83_06470</name>
</gene>
<dbReference type="Pfam" id="PF13304">
    <property type="entry name" value="AAA_21"/>
    <property type="match status" value="1"/>
</dbReference>
<protein>
    <recommendedName>
        <fullName evidence="1">ATPase AAA-type core domain-containing protein</fullName>
    </recommendedName>
</protein>
<comment type="caution">
    <text evidence="2">The sequence shown here is derived from an EMBL/GenBank/DDBJ whole genome shotgun (WGS) entry which is preliminary data.</text>
</comment>
<dbReference type="SUPFAM" id="SSF52540">
    <property type="entry name" value="P-loop containing nucleoside triphosphate hydrolases"/>
    <property type="match status" value="1"/>
</dbReference>
<dbReference type="GO" id="GO:0005524">
    <property type="term" value="F:ATP binding"/>
    <property type="evidence" value="ECO:0007669"/>
    <property type="project" value="InterPro"/>
</dbReference>
<dbReference type="Gene3D" id="3.40.50.300">
    <property type="entry name" value="P-loop containing nucleotide triphosphate hydrolases"/>
    <property type="match status" value="1"/>
</dbReference>
<dbReference type="RefSeq" id="WP_105328834.1">
    <property type="nucleotide sequence ID" value="NZ_PUHY01000005.1"/>
</dbReference>
<sequence>MTDFENYSIKFKDLKCFGENPEGFETIKPINLIVGRNNSGKSTLLDCLPFLMEGNVERSKKLYRDLDRIPGIEISAKLVPSILERVFKKTTSGGIYRAFHNLADFAAIHLEGKRLTVETNLSQLDRYTFVSLDDAKRVDMTFPRDATNQFRNDLVRCLTNPFRDCTFHRMNPERRLLPEVDRDYIVKGDGTGATTEIQRFLNKDRLPREMVTKNLREQLNDIVRPDASFKDILAQQLGDSDEWEIFLDEENKNLVPLSNSGHGLQTIILVLVHTILLTRKSGNLNRHVFAFEELENNLHPSLLRRLLVYIRSCAVEKGATIFITTHSQTAIDFFRSDEAAQIVHVTHDGNVAECRTLTSFIDHGDLLDDLDVRASDILQSNCVIWVEGPSDRILINRWIEIASEGMLKEGIHYQCVFYGGRLLSHLSADAPDMSDDDVVKILTLNRKACVVMDSDKKTKNAQIGRTKLRIQQEVEEQKGIAWITEGREVENYVSPSVMQGVLELDELPKITRFQEVYDRLDRIKKGTGTRERRRKPEFAKRIAESLDMNNWKVLDLETRVRELCQKIRAWNGERE</sequence>
<accession>A0A2S8FZG7</accession>
<feature type="domain" description="ATPase AAA-type core" evidence="1">
    <location>
        <begin position="30"/>
        <end position="332"/>
    </location>
</feature>
<dbReference type="AlphaFoldDB" id="A0A2S8FZG7"/>
<evidence type="ECO:0000313" key="3">
    <source>
        <dbReference type="Proteomes" id="UP000238322"/>
    </source>
</evidence>
<dbReference type="EMBL" id="PUHY01000005">
    <property type="protein sequence ID" value="PQO37585.1"/>
    <property type="molecule type" value="Genomic_DNA"/>
</dbReference>
<dbReference type="InterPro" id="IPR051396">
    <property type="entry name" value="Bact_Antivir_Def_Nuclease"/>
</dbReference>